<sequence>MGTSSEKQQKPADKYSQNPQDQIQSYLDRNEPKNKKAIQCVEEKEVSEQEKQLQQQSEISREVDDLQKDVIEKLNELDLAMGEFIDKIKKNREQDQE</sequence>
<evidence type="ECO:0000313" key="2">
    <source>
        <dbReference type="EMBL" id="CAD8162208.1"/>
    </source>
</evidence>
<feature type="region of interest" description="Disordered" evidence="1">
    <location>
        <begin position="1"/>
        <end position="36"/>
    </location>
</feature>
<evidence type="ECO:0000256" key="1">
    <source>
        <dbReference type="SAM" id="MobiDB-lite"/>
    </source>
</evidence>
<dbReference type="Proteomes" id="UP000689195">
    <property type="component" value="Unassembled WGS sequence"/>
</dbReference>
<comment type="caution">
    <text evidence="2">The sequence shown here is derived from an EMBL/GenBank/DDBJ whole genome shotgun (WGS) entry which is preliminary data.</text>
</comment>
<accession>A0A8S1UBI5</accession>
<evidence type="ECO:0000313" key="3">
    <source>
        <dbReference type="Proteomes" id="UP000689195"/>
    </source>
</evidence>
<name>A0A8S1UBI5_9CILI</name>
<dbReference type="EMBL" id="CAJJDO010000037">
    <property type="protein sequence ID" value="CAD8162208.1"/>
    <property type="molecule type" value="Genomic_DNA"/>
</dbReference>
<reference evidence="2" key="1">
    <citation type="submission" date="2021-01" db="EMBL/GenBank/DDBJ databases">
        <authorList>
            <consortium name="Genoscope - CEA"/>
            <person name="William W."/>
        </authorList>
    </citation>
    <scope>NUCLEOTIDE SEQUENCE</scope>
</reference>
<protein>
    <submittedName>
        <fullName evidence="2">Uncharacterized protein</fullName>
    </submittedName>
</protein>
<gene>
    <name evidence="2" type="ORF">PPENT_87.1.T0370254</name>
</gene>
<keyword evidence="3" id="KW-1185">Reference proteome</keyword>
<proteinExistence type="predicted"/>
<dbReference type="AlphaFoldDB" id="A0A8S1UBI5"/>
<organism evidence="2 3">
    <name type="scientific">Paramecium pentaurelia</name>
    <dbReference type="NCBI Taxonomy" id="43138"/>
    <lineage>
        <taxon>Eukaryota</taxon>
        <taxon>Sar</taxon>
        <taxon>Alveolata</taxon>
        <taxon>Ciliophora</taxon>
        <taxon>Intramacronucleata</taxon>
        <taxon>Oligohymenophorea</taxon>
        <taxon>Peniculida</taxon>
        <taxon>Parameciidae</taxon>
        <taxon>Paramecium</taxon>
    </lineage>
</organism>
<feature type="compositionally biased region" description="Polar residues" evidence="1">
    <location>
        <begin position="15"/>
        <end position="27"/>
    </location>
</feature>